<dbReference type="KEGG" id="aaeo:BJI67_02210"/>
<dbReference type="PANTHER" id="PTHR30469">
    <property type="entry name" value="MULTIDRUG RESISTANCE PROTEIN MDTA"/>
    <property type="match status" value="1"/>
</dbReference>
<dbReference type="GO" id="GO:1990281">
    <property type="term" value="C:efflux pump complex"/>
    <property type="evidence" value="ECO:0007669"/>
    <property type="project" value="TreeGrafter"/>
</dbReference>
<dbReference type="SUPFAM" id="SSF111369">
    <property type="entry name" value="HlyD-like secretion proteins"/>
    <property type="match status" value="1"/>
</dbReference>
<protein>
    <recommendedName>
        <fullName evidence="6">RND efflux pump membrane fusion protein barrel-sandwich domain-containing protein</fullName>
    </recommendedName>
</protein>
<evidence type="ECO:0000256" key="1">
    <source>
        <dbReference type="ARBA" id="ARBA00009477"/>
    </source>
</evidence>
<organism evidence="4 5">
    <name type="scientific">Acidihalobacter aeolianus</name>
    <dbReference type="NCBI Taxonomy" id="2792603"/>
    <lineage>
        <taxon>Bacteria</taxon>
        <taxon>Pseudomonadati</taxon>
        <taxon>Pseudomonadota</taxon>
        <taxon>Gammaproteobacteria</taxon>
        <taxon>Chromatiales</taxon>
        <taxon>Ectothiorhodospiraceae</taxon>
        <taxon>Acidihalobacter</taxon>
    </lineage>
</organism>
<keyword evidence="3" id="KW-0732">Signal</keyword>
<evidence type="ECO:0000256" key="2">
    <source>
        <dbReference type="SAM" id="Coils"/>
    </source>
</evidence>
<dbReference type="Proteomes" id="UP000095342">
    <property type="component" value="Chromosome"/>
</dbReference>
<sequence>MLAPRSPFLLLATLLASALPAAAIAGYAVDVVPARMGAWVAQVDTLGEARSLAYATLRAPLAGQLRGPYAAQGAQVARGRLLARVVPPGLHARIAAAQHRLDLDRKLLQHVRTLYRGRLATVAEVQQAQTQAATAQDQLDALRAERRATRLTAPAAGTVNYLLPPGTRVTSGTAVARLAGAGGVWVRSYVTPTTARALHPGAPARLAGDGWQGVARIASVGDDARHDGLVEVLLRPAHGGLMPGEWLHVHLPGVGGHAWRLPTQALVMRGARVLVYTVAHGRAHAVPVKLAHLGQHAVWVEGPLHAGEPVVTRGAGTIADGTPVDVRAPGA</sequence>
<dbReference type="Gene3D" id="2.40.50.100">
    <property type="match status" value="1"/>
</dbReference>
<evidence type="ECO:0000313" key="4">
    <source>
        <dbReference type="EMBL" id="AOV16040.1"/>
    </source>
</evidence>
<proteinExistence type="inferred from homology"/>
<dbReference type="AlphaFoldDB" id="A0A1D8K511"/>
<reference evidence="4 5" key="1">
    <citation type="submission" date="2016-09" db="EMBL/GenBank/DDBJ databases">
        <title>Acidihalobacter prosperus V6 (DSM14174).</title>
        <authorList>
            <person name="Khaleque H.N."/>
            <person name="Ramsay J.P."/>
            <person name="Murphy R.J.T."/>
            <person name="Kaksonen A.H."/>
            <person name="Boxall N.J."/>
            <person name="Watkin E.L.J."/>
        </authorList>
    </citation>
    <scope>NUCLEOTIDE SEQUENCE [LARGE SCALE GENOMIC DNA]</scope>
    <source>
        <strain evidence="4 5">V6</strain>
    </source>
</reference>
<name>A0A1D8K511_9GAMM</name>
<evidence type="ECO:0000256" key="3">
    <source>
        <dbReference type="SAM" id="SignalP"/>
    </source>
</evidence>
<evidence type="ECO:0008006" key="6">
    <source>
        <dbReference type="Google" id="ProtNLM"/>
    </source>
</evidence>
<dbReference type="Gene3D" id="2.40.420.20">
    <property type="match status" value="1"/>
</dbReference>
<keyword evidence="5" id="KW-1185">Reference proteome</keyword>
<evidence type="ECO:0000313" key="5">
    <source>
        <dbReference type="Proteomes" id="UP000095342"/>
    </source>
</evidence>
<dbReference type="RefSeq" id="WP_070071637.1">
    <property type="nucleotide sequence ID" value="NZ_CP017448.1"/>
</dbReference>
<dbReference type="NCBIfam" id="TIGR01730">
    <property type="entry name" value="RND_mfp"/>
    <property type="match status" value="1"/>
</dbReference>
<comment type="similarity">
    <text evidence="1">Belongs to the membrane fusion protein (MFP) (TC 8.A.1) family.</text>
</comment>
<dbReference type="GO" id="GO:0015562">
    <property type="term" value="F:efflux transmembrane transporter activity"/>
    <property type="evidence" value="ECO:0007669"/>
    <property type="project" value="TreeGrafter"/>
</dbReference>
<dbReference type="Gene3D" id="1.10.287.470">
    <property type="entry name" value="Helix hairpin bin"/>
    <property type="match status" value="1"/>
</dbReference>
<feature type="chain" id="PRO_5009109733" description="RND efflux pump membrane fusion protein barrel-sandwich domain-containing protein" evidence="3">
    <location>
        <begin position="26"/>
        <end position="331"/>
    </location>
</feature>
<feature type="coiled-coil region" evidence="2">
    <location>
        <begin position="125"/>
        <end position="152"/>
    </location>
</feature>
<dbReference type="InterPro" id="IPR006143">
    <property type="entry name" value="RND_pump_MFP"/>
</dbReference>
<accession>A0A1D8K511</accession>
<keyword evidence="2" id="KW-0175">Coiled coil</keyword>
<dbReference type="PANTHER" id="PTHR30469:SF15">
    <property type="entry name" value="HLYD FAMILY OF SECRETION PROTEINS"/>
    <property type="match status" value="1"/>
</dbReference>
<gene>
    <name evidence="4" type="ORF">BJI67_02210</name>
</gene>
<dbReference type="EMBL" id="CP017448">
    <property type="protein sequence ID" value="AOV16040.1"/>
    <property type="molecule type" value="Genomic_DNA"/>
</dbReference>
<feature type="signal peptide" evidence="3">
    <location>
        <begin position="1"/>
        <end position="25"/>
    </location>
</feature>